<dbReference type="SFLD" id="SFLDF00027">
    <property type="entry name" value="p-type_atpase"/>
    <property type="match status" value="1"/>
</dbReference>
<feature type="transmembrane region" description="Helical" evidence="11">
    <location>
        <begin position="30"/>
        <end position="48"/>
    </location>
</feature>
<keyword evidence="3" id="KW-0104">Cadmium</keyword>
<keyword evidence="4 11" id="KW-0812">Transmembrane</keyword>
<dbReference type="SUPFAM" id="SSF81665">
    <property type="entry name" value="Calcium ATPase, transmembrane domain M"/>
    <property type="match status" value="1"/>
</dbReference>
<dbReference type="Gene3D" id="3.40.1110.10">
    <property type="entry name" value="Calcium-transporting ATPase, cytoplasmic domain N"/>
    <property type="match status" value="1"/>
</dbReference>
<dbReference type="GO" id="GO:0005886">
    <property type="term" value="C:plasma membrane"/>
    <property type="evidence" value="ECO:0007669"/>
    <property type="project" value="UniProtKB-SubCell"/>
</dbReference>
<protein>
    <recommendedName>
        <fullName evidence="9">Cd(2+)-exporting ATPase</fullName>
        <ecNumber evidence="9">7.2.2.21</ecNumber>
    </recommendedName>
</protein>
<keyword evidence="11" id="KW-0547">Nucleotide-binding</keyword>
<keyword evidence="11" id="KW-0067">ATP-binding</keyword>
<dbReference type="NCBIfam" id="TIGR01494">
    <property type="entry name" value="ATPase_P-type"/>
    <property type="match status" value="1"/>
</dbReference>
<dbReference type="PRINTS" id="PR00119">
    <property type="entry name" value="CATATPASE"/>
</dbReference>
<dbReference type="SUPFAM" id="SSF81653">
    <property type="entry name" value="Calcium ATPase, transduction domain A"/>
    <property type="match status" value="1"/>
</dbReference>
<dbReference type="SFLD" id="SFLDS00003">
    <property type="entry name" value="Haloacid_Dehalogenase"/>
    <property type="match status" value="1"/>
</dbReference>
<keyword evidence="5 11" id="KW-0479">Metal-binding</keyword>
<keyword evidence="7 11" id="KW-1133">Transmembrane helix</keyword>
<accession>A0A9J6QVR1</accession>
<dbReference type="Gene3D" id="3.40.50.1000">
    <property type="entry name" value="HAD superfamily/HAD-like"/>
    <property type="match status" value="1"/>
</dbReference>
<comment type="caution">
    <text evidence="14">The sequence shown here is derived from an EMBL/GenBank/DDBJ whole genome shotgun (WGS) entry which is preliminary data.</text>
</comment>
<gene>
    <name evidence="13" type="ORF">OBO34_01140</name>
    <name evidence="14" type="ORF">OBO34_14235</name>
</gene>
<comment type="catalytic activity">
    <reaction evidence="10">
        <text>Cd(2+)(in) + ATP + H2O = Cd(2+)(out) + ADP + phosphate + H(+)</text>
        <dbReference type="Rhea" id="RHEA:12132"/>
        <dbReference type="ChEBI" id="CHEBI:15377"/>
        <dbReference type="ChEBI" id="CHEBI:15378"/>
        <dbReference type="ChEBI" id="CHEBI:30616"/>
        <dbReference type="ChEBI" id="CHEBI:43474"/>
        <dbReference type="ChEBI" id="CHEBI:48775"/>
        <dbReference type="ChEBI" id="CHEBI:456216"/>
        <dbReference type="EC" id="7.2.2.21"/>
    </reaction>
</comment>
<evidence type="ECO:0000256" key="9">
    <source>
        <dbReference type="ARBA" id="ARBA00039103"/>
    </source>
</evidence>
<keyword evidence="6" id="KW-1278">Translocase</keyword>
<dbReference type="EMBL" id="JAOSHN010000005">
    <property type="protein sequence ID" value="MCU7379503.1"/>
    <property type="molecule type" value="Genomic_DNA"/>
</dbReference>
<dbReference type="PROSITE" id="PS00154">
    <property type="entry name" value="ATPASE_E1_E2"/>
    <property type="match status" value="1"/>
</dbReference>
<evidence type="ECO:0000256" key="6">
    <source>
        <dbReference type="ARBA" id="ARBA00022967"/>
    </source>
</evidence>
<dbReference type="NCBIfam" id="TIGR01512">
    <property type="entry name" value="ATPase-IB2_Cd"/>
    <property type="match status" value="1"/>
</dbReference>
<evidence type="ECO:0000313" key="14">
    <source>
        <dbReference type="EMBL" id="MCU7379503.1"/>
    </source>
</evidence>
<evidence type="ECO:0000313" key="13">
    <source>
        <dbReference type="EMBL" id="MCU7376954.1"/>
    </source>
</evidence>
<keyword evidence="8 11" id="KW-0472">Membrane</keyword>
<feature type="transmembrane region" description="Helical" evidence="11">
    <location>
        <begin position="265"/>
        <end position="286"/>
    </location>
</feature>
<evidence type="ECO:0000259" key="12">
    <source>
        <dbReference type="Pfam" id="PF00122"/>
    </source>
</evidence>
<dbReference type="GO" id="GO:0008551">
    <property type="term" value="F:P-type cadmium transporter activity"/>
    <property type="evidence" value="ECO:0007669"/>
    <property type="project" value="UniProtKB-EC"/>
</dbReference>
<dbReference type="GO" id="GO:0046872">
    <property type="term" value="F:metal ion binding"/>
    <property type="evidence" value="ECO:0007669"/>
    <property type="project" value="UniProtKB-KW"/>
</dbReference>
<dbReference type="InterPro" id="IPR023214">
    <property type="entry name" value="HAD_sf"/>
</dbReference>
<evidence type="ECO:0000256" key="11">
    <source>
        <dbReference type="RuleBase" id="RU362081"/>
    </source>
</evidence>
<dbReference type="Proteomes" id="UP001065549">
    <property type="component" value="Unassembled WGS sequence"/>
</dbReference>
<dbReference type="InterPro" id="IPR018303">
    <property type="entry name" value="ATPase_P-typ_P_site"/>
</dbReference>
<reference evidence="14" key="1">
    <citation type="submission" date="2022-09" db="EMBL/GenBank/DDBJ databases">
        <title>Culturomic study of gut microbiota in children with autism spectrum disorder.</title>
        <authorList>
            <person name="Efimov B.A."/>
            <person name="Chaplin A.V."/>
            <person name="Sokolova S.R."/>
            <person name="Pikina A.P."/>
            <person name="Korzhanova M."/>
            <person name="Belova V."/>
            <person name="Korostin D."/>
        </authorList>
    </citation>
    <scope>NUCLEOTIDE SEQUENCE</scope>
    <source>
        <strain evidence="14">ASD5510</strain>
    </source>
</reference>
<keyword evidence="15" id="KW-1185">Reference proteome</keyword>
<comment type="subcellular location">
    <subcellularLocation>
        <location evidence="1">Cell membrane</location>
        <topology evidence="1">Multi-pass membrane protein</topology>
    </subcellularLocation>
</comment>
<dbReference type="Pfam" id="PF00702">
    <property type="entry name" value="Hydrolase"/>
    <property type="match status" value="1"/>
</dbReference>
<keyword evidence="11" id="KW-1003">Cell membrane</keyword>
<feature type="transmembrane region" description="Helical" evidence="11">
    <location>
        <begin position="7"/>
        <end position="24"/>
    </location>
</feature>
<dbReference type="InterPro" id="IPR044492">
    <property type="entry name" value="P_typ_ATPase_HD_dom"/>
</dbReference>
<organism evidence="14 15">
    <name type="scientific">Hominibacterium faecale</name>
    <dbReference type="NCBI Taxonomy" id="2839743"/>
    <lineage>
        <taxon>Bacteria</taxon>
        <taxon>Bacillati</taxon>
        <taxon>Bacillota</taxon>
        <taxon>Clostridia</taxon>
        <taxon>Peptostreptococcales</taxon>
        <taxon>Anaerovoracaceae</taxon>
        <taxon>Hominibacterium</taxon>
    </lineage>
</organism>
<proteinExistence type="inferred from homology"/>
<evidence type="ECO:0000256" key="7">
    <source>
        <dbReference type="ARBA" id="ARBA00022989"/>
    </source>
</evidence>
<dbReference type="SFLD" id="SFLDG00002">
    <property type="entry name" value="C1.7:_P-type_atpase_like"/>
    <property type="match status" value="1"/>
</dbReference>
<evidence type="ECO:0000256" key="4">
    <source>
        <dbReference type="ARBA" id="ARBA00022692"/>
    </source>
</evidence>
<feature type="domain" description="P-type ATPase A" evidence="12">
    <location>
        <begin position="115"/>
        <end position="214"/>
    </location>
</feature>
<dbReference type="InterPro" id="IPR059000">
    <property type="entry name" value="ATPase_P-type_domA"/>
</dbReference>
<dbReference type="InterPro" id="IPR023298">
    <property type="entry name" value="ATPase_P-typ_TM_dom_sf"/>
</dbReference>
<dbReference type="AlphaFoldDB" id="A0A9J6QVR1"/>
<dbReference type="EMBL" id="JAOSHN010000001">
    <property type="protein sequence ID" value="MCU7376954.1"/>
    <property type="molecule type" value="Genomic_DNA"/>
</dbReference>
<dbReference type="SUPFAM" id="SSF56784">
    <property type="entry name" value="HAD-like"/>
    <property type="match status" value="1"/>
</dbReference>
<dbReference type="EC" id="7.2.2.21" evidence="9"/>
<feature type="transmembrane region" description="Helical" evidence="11">
    <location>
        <begin position="233"/>
        <end position="253"/>
    </location>
</feature>
<dbReference type="InterPro" id="IPR008250">
    <property type="entry name" value="ATPase_P-typ_transduc_dom_A_sf"/>
</dbReference>
<dbReference type="GO" id="GO:0016887">
    <property type="term" value="F:ATP hydrolysis activity"/>
    <property type="evidence" value="ECO:0007669"/>
    <property type="project" value="InterPro"/>
</dbReference>
<dbReference type="PRINTS" id="PR00941">
    <property type="entry name" value="CDATPASE"/>
</dbReference>
<evidence type="ECO:0000256" key="8">
    <source>
        <dbReference type="ARBA" id="ARBA00023136"/>
    </source>
</evidence>
<dbReference type="FunFam" id="2.70.150.10:FF:000002">
    <property type="entry name" value="Copper-transporting ATPase 1, putative"/>
    <property type="match status" value="1"/>
</dbReference>
<evidence type="ECO:0000256" key="3">
    <source>
        <dbReference type="ARBA" id="ARBA00022539"/>
    </source>
</evidence>
<dbReference type="PANTHER" id="PTHR48085">
    <property type="entry name" value="CADMIUM/ZINC-TRANSPORTING ATPASE HMA2-RELATED"/>
    <property type="match status" value="1"/>
</dbReference>
<dbReference type="Pfam" id="PF00122">
    <property type="entry name" value="E1-E2_ATPase"/>
    <property type="match status" value="1"/>
</dbReference>
<dbReference type="NCBIfam" id="TIGR01525">
    <property type="entry name" value="ATPase-IB_hvy"/>
    <property type="match status" value="1"/>
</dbReference>
<dbReference type="InterPro" id="IPR051014">
    <property type="entry name" value="Cation_Transport_ATPase_IB"/>
</dbReference>
<dbReference type="InterPro" id="IPR001757">
    <property type="entry name" value="P_typ_ATPase"/>
</dbReference>
<dbReference type="PANTHER" id="PTHR48085:SF5">
    <property type="entry name" value="CADMIUM_ZINC-TRANSPORTING ATPASE HMA4-RELATED"/>
    <property type="match status" value="1"/>
</dbReference>
<evidence type="ECO:0000256" key="10">
    <source>
        <dbReference type="ARBA" id="ARBA00049338"/>
    </source>
</evidence>
<feature type="transmembrane region" description="Helical" evidence="11">
    <location>
        <begin position="569"/>
        <end position="588"/>
    </location>
</feature>
<evidence type="ECO:0000313" key="15">
    <source>
        <dbReference type="Proteomes" id="UP001065549"/>
    </source>
</evidence>
<evidence type="ECO:0000256" key="2">
    <source>
        <dbReference type="ARBA" id="ARBA00006024"/>
    </source>
</evidence>
<dbReference type="InterPro" id="IPR027256">
    <property type="entry name" value="P-typ_ATPase_IB"/>
</dbReference>
<dbReference type="RefSeq" id="WP_148398492.1">
    <property type="nucleotide sequence ID" value="NZ_JAJAGH010000005.1"/>
</dbReference>
<dbReference type="InterPro" id="IPR036412">
    <property type="entry name" value="HAD-like_sf"/>
</dbReference>
<dbReference type="InterPro" id="IPR023299">
    <property type="entry name" value="ATPase_P-typ_cyto_dom_N"/>
</dbReference>
<name>A0A9J6QVR1_9FIRM</name>
<evidence type="ECO:0000256" key="5">
    <source>
        <dbReference type="ARBA" id="ARBA00022723"/>
    </source>
</evidence>
<feature type="transmembrane region" description="Helical" evidence="11">
    <location>
        <begin position="594"/>
        <end position="612"/>
    </location>
</feature>
<dbReference type="Gene3D" id="2.70.150.10">
    <property type="entry name" value="Calcium-transporting ATPase, cytoplasmic transduction domain A"/>
    <property type="match status" value="1"/>
</dbReference>
<evidence type="ECO:0000256" key="1">
    <source>
        <dbReference type="ARBA" id="ARBA00004651"/>
    </source>
</evidence>
<dbReference type="GO" id="GO:0005524">
    <property type="term" value="F:ATP binding"/>
    <property type="evidence" value="ECO:0007669"/>
    <property type="project" value="UniProtKB-UniRule"/>
</dbReference>
<sequence length="617" mass="65678">MKRKQKIQLGRAAVSGILLVMGALLPLPELAAFIILIASYLIAGYDTLLTAIRNICHGQVFDENFLMAIATIGAIGLKDYKEAVFVMLFYLVGTIFEEYAVNKSRGSISELMDIRPDYANLLKDGHEEKVDPYEVAIGDIILVKPGERVPLDGVVLEGHSSLDTSALTGESLPQDVTAEQPITSGCINLTGILKIKVSSEFDQSTVAKILDMVENAGSKKAKVEKFITKFARYYTPIVVIAAALMAVIPPLAIPGQTFSDWISRALIFLVISCPCALVISVPLAFFGGVGGASRCGILVKGSNYLEALASVDTVIFDKTGTLTTGTFSVTDVHSLKLDRDQFLELAAYAESYSDHPISLSIKEAFGKPIDKSRVSDAEEISGKGVKSIIDGKAIYAGNSKLMRSLGIDEFPETESATLVHLADEKEYLGYISISDTIKKDAAAAIQGLKDAGVRSAVMLTGDRLAVAQKVADTINLDAFHAELLPGDKVELAEEIIETKKAKGNVIFVGDGINDAPVLARADIGVAMGGLGSEAAIEAADIVIMDDQPSKLSVVIKIARKTLTIAKQNVVFALAVKALVLVLGALGLASMWAAVFADVGVAVIAILNSMRALRTKNL</sequence>
<comment type="similarity">
    <text evidence="2 11">Belongs to the cation transport ATPase (P-type) (TC 3.A.3) family. Type IB subfamily.</text>
</comment>